<keyword evidence="3" id="KW-0964">Secreted</keyword>
<feature type="domain" description="Receptor L-domain" evidence="8">
    <location>
        <begin position="247"/>
        <end position="298"/>
    </location>
</feature>
<accession>A0A068RV34</accession>
<evidence type="ECO:0000256" key="5">
    <source>
        <dbReference type="ARBA" id="ARBA00023180"/>
    </source>
</evidence>
<sequence>MKVTSIILAVSMALAAQAQKNQASPSDVCSTDITGSGQGDLDAIKGCKTYKGTITMEKPPVDQLTLEGVESIQGNLIIRGSDTLTSFRAPQLKSVKGELSISQHTRLERLDLGSLTEVQSLTLSVLPVLEKIDFAAGLSQVDDLRIEDTRASNIGGLKLERLHSFALTENTLMKKFELSAKEITGKLFVVGNSNEMEFDASQLASVQDATFRNLAKINLSGLAHVQSDISFHQNGFSDLHIDNVEDIGGTLAIANNDHLTETSFKKLSLITGALSIGNNTQLQSISGFPSLNAIHGTVDLAGNFDKYEFPQLQDVRGGMRIQTTSSSFNCPELEQKFKKSSVVKGSIWGCKSNMDANNMDPTIGQGGAGGAGGGGGLGSMPKKQKTHNSSSSSKSGDDHSSDAASISLRGSFVALAAGLLGSLAM</sequence>
<dbReference type="PANTHER" id="PTHR31018:SF3">
    <property type="entry name" value="RECEPTOR PROTEIN-TYROSINE KINASE"/>
    <property type="match status" value="1"/>
</dbReference>
<protein>
    <recommendedName>
        <fullName evidence="8">Receptor L-domain domain-containing protein</fullName>
    </recommendedName>
</protein>
<dbReference type="SUPFAM" id="SSF52058">
    <property type="entry name" value="L domain-like"/>
    <property type="match status" value="2"/>
</dbReference>
<dbReference type="Proteomes" id="UP000027586">
    <property type="component" value="Unassembled WGS sequence"/>
</dbReference>
<comment type="subcellular location">
    <subcellularLocation>
        <location evidence="1">Secreted</location>
        <location evidence="1">Cell wall</location>
    </subcellularLocation>
</comment>
<evidence type="ECO:0000256" key="7">
    <source>
        <dbReference type="SAM" id="SignalP"/>
    </source>
</evidence>
<name>A0A068RV34_9FUNG</name>
<dbReference type="Pfam" id="PF01030">
    <property type="entry name" value="Recep_L_domain"/>
    <property type="match status" value="1"/>
</dbReference>
<dbReference type="GO" id="GO:0009986">
    <property type="term" value="C:cell surface"/>
    <property type="evidence" value="ECO:0007669"/>
    <property type="project" value="TreeGrafter"/>
</dbReference>
<evidence type="ECO:0000256" key="1">
    <source>
        <dbReference type="ARBA" id="ARBA00004191"/>
    </source>
</evidence>
<evidence type="ECO:0000256" key="3">
    <source>
        <dbReference type="ARBA" id="ARBA00022525"/>
    </source>
</evidence>
<reference evidence="9" key="1">
    <citation type="submission" date="2013-08" db="EMBL/GenBank/DDBJ databases">
        <title>Gene expansion shapes genome architecture in the human pathogen Lichtheimia corymbifera: an evolutionary genomics analysis in the ancient terrestrial Mucorales (Mucoromycotina).</title>
        <authorList>
            <person name="Schwartze V.U."/>
            <person name="Winter S."/>
            <person name="Shelest E."/>
            <person name="Marcet-Houben M."/>
            <person name="Horn F."/>
            <person name="Wehner S."/>
            <person name="Hoffmann K."/>
            <person name="Riege K."/>
            <person name="Sammeth M."/>
            <person name="Nowrousian M."/>
            <person name="Valiante V."/>
            <person name="Linde J."/>
            <person name="Jacobsen I.D."/>
            <person name="Marz M."/>
            <person name="Brakhage A.A."/>
            <person name="Gabaldon T."/>
            <person name="Bocker S."/>
            <person name="Voigt K."/>
        </authorList>
    </citation>
    <scope>NUCLEOTIDE SEQUENCE [LARGE SCALE GENOMIC DNA]</scope>
    <source>
        <strain evidence="9">FSU 9682</strain>
    </source>
</reference>
<feature type="signal peptide" evidence="7">
    <location>
        <begin position="1"/>
        <end position="18"/>
    </location>
</feature>
<dbReference type="GO" id="GO:0009277">
    <property type="term" value="C:fungal-type cell wall"/>
    <property type="evidence" value="ECO:0007669"/>
    <property type="project" value="TreeGrafter"/>
</dbReference>
<proteinExistence type="predicted"/>
<evidence type="ECO:0000256" key="2">
    <source>
        <dbReference type="ARBA" id="ARBA00022512"/>
    </source>
</evidence>
<keyword evidence="10" id="KW-1185">Reference proteome</keyword>
<dbReference type="EMBL" id="CBTN010000018">
    <property type="protein sequence ID" value="CDH53550.1"/>
    <property type="molecule type" value="Genomic_DNA"/>
</dbReference>
<keyword evidence="5" id="KW-0325">Glycoprotein</keyword>
<dbReference type="AlphaFoldDB" id="A0A068RV34"/>
<keyword evidence="4 7" id="KW-0732">Signal</keyword>
<dbReference type="InterPro" id="IPR051648">
    <property type="entry name" value="CWI-Assembly_Regulator"/>
</dbReference>
<dbReference type="VEuPathDB" id="FungiDB:LCOR_04890.1"/>
<dbReference type="PANTHER" id="PTHR31018">
    <property type="entry name" value="SPORULATION-SPECIFIC PROTEIN-RELATED"/>
    <property type="match status" value="1"/>
</dbReference>
<feature type="compositionally biased region" description="Gly residues" evidence="6">
    <location>
        <begin position="364"/>
        <end position="378"/>
    </location>
</feature>
<keyword evidence="2" id="KW-0134">Cell wall</keyword>
<evidence type="ECO:0000256" key="4">
    <source>
        <dbReference type="ARBA" id="ARBA00022729"/>
    </source>
</evidence>
<dbReference type="GO" id="GO:0005886">
    <property type="term" value="C:plasma membrane"/>
    <property type="evidence" value="ECO:0007669"/>
    <property type="project" value="TreeGrafter"/>
</dbReference>
<evidence type="ECO:0000313" key="10">
    <source>
        <dbReference type="Proteomes" id="UP000027586"/>
    </source>
</evidence>
<dbReference type="STRING" id="1263082.A0A068RV34"/>
<dbReference type="OrthoDB" id="536881at2759"/>
<feature type="region of interest" description="Disordered" evidence="6">
    <location>
        <begin position="361"/>
        <end position="403"/>
    </location>
</feature>
<organism evidence="9 10">
    <name type="scientific">Lichtheimia corymbifera JMRC:FSU:9682</name>
    <dbReference type="NCBI Taxonomy" id="1263082"/>
    <lineage>
        <taxon>Eukaryota</taxon>
        <taxon>Fungi</taxon>
        <taxon>Fungi incertae sedis</taxon>
        <taxon>Mucoromycota</taxon>
        <taxon>Mucoromycotina</taxon>
        <taxon>Mucoromycetes</taxon>
        <taxon>Mucorales</taxon>
        <taxon>Lichtheimiaceae</taxon>
        <taxon>Lichtheimia</taxon>
    </lineage>
</organism>
<evidence type="ECO:0000256" key="6">
    <source>
        <dbReference type="SAM" id="MobiDB-lite"/>
    </source>
</evidence>
<evidence type="ECO:0000313" key="9">
    <source>
        <dbReference type="EMBL" id="CDH53550.1"/>
    </source>
</evidence>
<dbReference type="GO" id="GO:0031505">
    <property type="term" value="P:fungal-type cell wall organization"/>
    <property type="evidence" value="ECO:0007669"/>
    <property type="project" value="TreeGrafter"/>
</dbReference>
<feature type="chain" id="PRO_5001655216" description="Receptor L-domain domain-containing protein" evidence="7">
    <location>
        <begin position="19"/>
        <end position="425"/>
    </location>
</feature>
<dbReference type="InterPro" id="IPR000494">
    <property type="entry name" value="Rcpt_L-dom"/>
</dbReference>
<dbReference type="InterPro" id="IPR036941">
    <property type="entry name" value="Rcpt_L-dom_sf"/>
</dbReference>
<evidence type="ECO:0000259" key="8">
    <source>
        <dbReference type="Pfam" id="PF01030"/>
    </source>
</evidence>
<dbReference type="Gene3D" id="3.80.20.20">
    <property type="entry name" value="Receptor L-domain"/>
    <property type="match status" value="2"/>
</dbReference>
<gene>
    <name evidence="9" type="ORF">LCOR_04890.1</name>
</gene>
<comment type="caution">
    <text evidence="9">The sequence shown here is derived from an EMBL/GenBank/DDBJ whole genome shotgun (WGS) entry which is preliminary data.</text>
</comment>